<dbReference type="InterPro" id="IPR036291">
    <property type="entry name" value="NAD(P)-bd_dom_sf"/>
</dbReference>
<evidence type="ECO:0000313" key="3">
    <source>
        <dbReference type="EMBL" id="KAL2834695.1"/>
    </source>
</evidence>
<evidence type="ECO:0000256" key="1">
    <source>
        <dbReference type="ARBA" id="ARBA00006484"/>
    </source>
</evidence>
<dbReference type="Proteomes" id="UP001610446">
    <property type="component" value="Unassembled WGS sequence"/>
</dbReference>
<dbReference type="EMBL" id="JBFXLU010000216">
    <property type="protein sequence ID" value="KAL2834695.1"/>
    <property type="molecule type" value="Genomic_DNA"/>
</dbReference>
<accession>A0ABR4J403</accession>
<dbReference type="Gene3D" id="3.40.50.720">
    <property type="entry name" value="NAD(P)-binding Rossmann-like Domain"/>
    <property type="match status" value="1"/>
</dbReference>
<reference evidence="3 4" key="1">
    <citation type="submission" date="2024-07" db="EMBL/GenBank/DDBJ databases">
        <title>Section-level genome sequencing and comparative genomics of Aspergillus sections Usti and Cavernicolus.</title>
        <authorList>
            <consortium name="Lawrence Berkeley National Laboratory"/>
            <person name="Nybo J.L."/>
            <person name="Vesth T.C."/>
            <person name="Theobald S."/>
            <person name="Frisvad J.C."/>
            <person name="Larsen T.O."/>
            <person name="Kjaerboelling I."/>
            <person name="Rothschild-Mancinelli K."/>
            <person name="Lyhne E.K."/>
            <person name="Kogle M.E."/>
            <person name="Barry K."/>
            <person name="Clum A."/>
            <person name="Na H."/>
            <person name="Ledsgaard L."/>
            <person name="Lin J."/>
            <person name="Lipzen A."/>
            <person name="Kuo A."/>
            <person name="Riley R."/>
            <person name="Mondo S."/>
            <person name="Labutti K."/>
            <person name="Haridas S."/>
            <person name="Pangalinan J."/>
            <person name="Salamov A.A."/>
            <person name="Simmons B.A."/>
            <person name="Magnuson J.K."/>
            <person name="Chen J."/>
            <person name="Drula E."/>
            <person name="Henrissat B."/>
            <person name="Wiebenga A."/>
            <person name="Lubbers R.J."/>
            <person name="Gomes A.C."/>
            <person name="Makela M.R."/>
            <person name="Stajich J."/>
            <person name="Grigoriev I.V."/>
            <person name="Mortensen U.H."/>
            <person name="De Vries R.P."/>
            <person name="Baker S.E."/>
            <person name="Andersen M.R."/>
        </authorList>
    </citation>
    <scope>NUCLEOTIDE SEQUENCE [LARGE SCALE GENOMIC DNA]</scope>
    <source>
        <strain evidence="3 4">CBS 123904</strain>
    </source>
</reference>
<dbReference type="PRINTS" id="PR00080">
    <property type="entry name" value="SDRFAMILY"/>
</dbReference>
<dbReference type="PANTHER" id="PTHR24321:SF12">
    <property type="entry name" value="SHORT-CHAIN DEHYDROGENASE_REDUCTASE FAMILY, PUTATIVE (AFU_ORTHOLOGUE AFUA_5G14340)-RELATED"/>
    <property type="match status" value="1"/>
</dbReference>
<keyword evidence="4" id="KW-1185">Reference proteome</keyword>
<dbReference type="SUPFAM" id="SSF51735">
    <property type="entry name" value="NAD(P)-binding Rossmann-fold domains"/>
    <property type="match status" value="1"/>
</dbReference>
<dbReference type="Pfam" id="PF13561">
    <property type="entry name" value="adh_short_C2"/>
    <property type="match status" value="1"/>
</dbReference>
<dbReference type="CDD" id="cd05233">
    <property type="entry name" value="SDR_c"/>
    <property type="match status" value="1"/>
</dbReference>
<proteinExistence type="inferred from homology"/>
<keyword evidence="2" id="KW-0560">Oxidoreductase</keyword>
<comment type="similarity">
    <text evidence="1">Belongs to the short-chain dehydrogenases/reductases (SDR) family.</text>
</comment>
<evidence type="ECO:0000313" key="4">
    <source>
        <dbReference type="Proteomes" id="UP001610446"/>
    </source>
</evidence>
<organism evidence="3 4">
    <name type="scientific">Aspergillus pseudoustus</name>
    <dbReference type="NCBI Taxonomy" id="1810923"/>
    <lineage>
        <taxon>Eukaryota</taxon>
        <taxon>Fungi</taxon>
        <taxon>Dikarya</taxon>
        <taxon>Ascomycota</taxon>
        <taxon>Pezizomycotina</taxon>
        <taxon>Eurotiomycetes</taxon>
        <taxon>Eurotiomycetidae</taxon>
        <taxon>Eurotiales</taxon>
        <taxon>Aspergillaceae</taxon>
        <taxon>Aspergillus</taxon>
        <taxon>Aspergillus subgen. Nidulantes</taxon>
    </lineage>
</organism>
<comment type="caution">
    <text evidence="3">The sequence shown here is derived from an EMBL/GenBank/DDBJ whole genome shotgun (WGS) entry which is preliminary data.</text>
</comment>
<dbReference type="PRINTS" id="PR00081">
    <property type="entry name" value="GDHRDH"/>
</dbReference>
<evidence type="ECO:0000256" key="2">
    <source>
        <dbReference type="ARBA" id="ARBA00023002"/>
    </source>
</evidence>
<sequence>MSDHLKPPCCVSGTALITGGASGIGKATAIVYAENGIQNLALVDLNVDSLQATQAELRAQHPTVQVEVFPTDVSKEDQVTAVVKSVVEKFGRIDISVHSAGVPQIPRKTHETPLEEWQRVIDINQTAVFLCEKRVITQMLKQERSGPYEERGTIVNIASVLGVASPSVPMAYNAYTAAKHAVIALTKLDSKTYAKEGIRINALCPGLLGDTPFAKDIMAEMMKVLPFEIEKIALGRVGQAREMANAVLFLTSAMGSYMYGTPLVVDGGYAL</sequence>
<gene>
    <name evidence="3" type="ORF">BJY01DRAFT_239055</name>
</gene>
<name>A0ABR4J403_9EURO</name>
<dbReference type="InterPro" id="IPR002347">
    <property type="entry name" value="SDR_fam"/>
</dbReference>
<protein>
    <submittedName>
        <fullName evidence="3">Short chain dehydrogenase/ reductase</fullName>
    </submittedName>
</protein>
<dbReference type="PANTHER" id="PTHR24321">
    <property type="entry name" value="DEHYDROGENASES, SHORT CHAIN"/>
    <property type="match status" value="1"/>
</dbReference>